<dbReference type="EMBL" id="JBHRTP010000101">
    <property type="protein sequence ID" value="MFC3111102.1"/>
    <property type="molecule type" value="Genomic_DNA"/>
</dbReference>
<dbReference type="PROSITE" id="PS50222">
    <property type="entry name" value="EF_HAND_2"/>
    <property type="match status" value="1"/>
</dbReference>
<dbReference type="Gene3D" id="1.10.238.10">
    <property type="entry name" value="EF-hand"/>
    <property type="match status" value="1"/>
</dbReference>
<accession>A0ABV7FBI8</accession>
<organism evidence="3 4">
    <name type="scientific">Undibacterium arcticum</name>
    <dbReference type="NCBI Taxonomy" id="1762892"/>
    <lineage>
        <taxon>Bacteria</taxon>
        <taxon>Pseudomonadati</taxon>
        <taxon>Pseudomonadota</taxon>
        <taxon>Betaproteobacteria</taxon>
        <taxon>Burkholderiales</taxon>
        <taxon>Oxalobacteraceae</taxon>
        <taxon>Undibacterium</taxon>
    </lineage>
</organism>
<reference evidence="4" key="1">
    <citation type="journal article" date="2019" name="Int. J. Syst. Evol. Microbiol.">
        <title>The Global Catalogue of Microorganisms (GCM) 10K type strain sequencing project: providing services to taxonomists for standard genome sequencing and annotation.</title>
        <authorList>
            <consortium name="The Broad Institute Genomics Platform"/>
            <consortium name="The Broad Institute Genome Sequencing Center for Infectious Disease"/>
            <person name="Wu L."/>
            <person name="Ma J."/>
        </authorList>
    </citation>
    <scope>NUCLEOTIDE SEQUENCE [LARGE SCALE GENOMIC DNA]</scope>
    <source>
        <strain evidence="4">KCTC 42986</strain>
    </source>
</reference>
<keyword evidence="4" id="KW-1185">Reference proteome</keyword>
<gene>
    <name evidence="3" type="ORF">ACFOFO_24645</name>
</gene>
<protein>
    <recommendedName>
        <fullName evidence="2">EF-hand domain-containing protein</fullName>
    </recommendedName>
</protein>
<dbReference type="InterPro" id="IPR011992">
    <property type="entry name" value="EF-hand-dom_pair"/>
</dbReference>
<keyword evidence="1" id="KW-0732">Signal</keyword>
<name>A0ABV7FBI8_9BURK</name>
<proteinExistence type="predicted"/>
<feature type="signal peptide" evidence="1">
    <location>
        <begin position="1"/>
        <end position="22"/>
    </location>
</feature>
<dbReference type="InterPro" id="IPR002048">
    <property type="entry name" value="EF_hand_dom"/>
</dbReference>
<evidence type="ECO:0000313" key="3">
    <source>
        <dbReference type="EMBL" id="MFC3111102.1"/>
    </source>
</evidence>
<dbReference type="Pfam" id="PF13202">
    <property type="entry name" value="EF-hand_5"/>
    <property type="match status" value="1"/>
</dbReference>
<evidence type="ECO:0000256" key="1">
    <source>
        <dbReference type="SAM" id="SignalP"/>
    </source>
</evidence>
<evidence type="ECO:0000313" key="4">
    <source>
        <dbReference type="Proteomes" id="UP001595530"/>
    </source>
</evidence>
<dbReference type="SUPFAM" id="SSF47473">
    <property type="entry name" value="EF-hand"/>
    <property type="match status" value="1"/>
</dbReference>
<dbReference type="InterPro" id="IPR018247">
    <property type="entry name" value="EF_Hand_1_Ca_BS"/>
</dbReference>
<dbReference type="PROSITE" id="PS00018">
    <property type="entry name" value="EF_HAND_1"/>
    <property type="match status" value="1"/>
</dbReference>
<sequence>MKTFLAALLACVSLVASTSTFAKESEESEKAMMMQLKKMDTNGDGMVSKDEYMKYHEARYDAMKKTKDGMVDMNEMKKMTRMYMRNMEGEASK</sequence>
<dbReference type="Proteomes" id="UP001595530">
    <property type="component" value="Unassembled WGS sequence"/>
</dbReference>
<dbReference type="RefSeq" id="WP_390333300.1">
    <property type="nucleotide sequence ID" value="NZ_JBHRTP010000101.1"/>
</dbReference>
<evidence type="ECO:0000259" key="2">
    <source>
        <dbReference type="PROSITE" id="PS50222"/>
    </source>
</evidence>
<feature type="domain" description="EF-hand" evidence="2">
    <location>
        <begin position="27"/>
        <end position="62"/>
    </location>
</feature>
<feature type="chain" id="PRO_5046712603" description="EF-hand domain-containing protein" evidence="1">
    <location>
        <begin position="23"/>
        <end position="93"/>
    </location>
</feature>
<comment type="caution">
    <text evidence="3">The sequence shown here is derived from an EMBL/GenBank/DDBJ whole genome shotgun (WGS) entry which is preliminary data.</text>
</comment>